<dbReference type="PANTHER" id="PTHR20859:SF53">
    <property type="entry name" value="INTERLEUKIN-22 RECEPTOR SUBUNIT ALPHA-1"/>
    <property type="match status" value="1"/>
</dbReference>
<evidence type="ECO:0000313" key="4">
    <source>
        <dbReference type="EMBL" id="TKS82441.1"/>
    </source>
</evidence>
<keyword evidence="2" id="KW-0812">Transmembrane</keyword>
<dbReference type="InterPro" id="IPR050650">
    <property type="entry name" value="Type-II_Cytokine-TF_Rcpt"/>
</dbReference>
<keyword evidence="2" id="KW-1133">Transmembrane helix</keyword>
<keyword evidence="4" id="KW-0675">Receptor</keyword>
<organism evidence="4 5">
    <name type="scientific">Collichthys lucidus</name>
    <name type="common">Big head croaker</name>
    <name type="synonym">Sciaena lucida</name>
    <dbReference type="NCBI Taxonomy" id="240159"/>
    <lineage>
        <taxon>Eukaryota</taxon>
        <taxon>Metazoa</taxon>
        <taxon>Chordata</taxon>
        <taxon>Craniata</taxon>
        <taxon>Vertebrata</taxon>
        <taxon>Euteleostomi</taxon>
        <taxon>Actinopterygii</taxon>
        <taxon>Neopterygii</taxon>
        <taxon>Teleostei</taxon>
        <taxon>Neoteleostei</taxon>
        <taxon>Acanthomorphata</taxon>
        <taxon>Eupercaria</taxon>
        <taxon>Sciaenidae</taxon>
        <taxon>Collichthys</taxon>
    </lineage>
</organism>
<evidence type="ECO:0000259" key="3">
    <source>
        <dbReference type="Pfam" id="PF01108"/>
    </source>
</evidence>
<dbReference type="SUPFAM" id="SSF49265">
    <property type="entry name" value="Fibronectin type III"/>
    <property type="match status" value="1"/>
</dbReference>
<dbReference type="Gene3D" id="2.60.40.10">
    <property type="entry name" value="Immunoglobulins"/>
    <property type="match status" value="1"/>
</dbReference>
<sequence length="602" mass="65686">MPEEESVCVPACARKKVKQDQRSESKRGCLSTNNGKVYFVSRNFYNILHWAPAEPAVPGEDVEYLYSVQYKSDAEGQPFEIKKGCQSTKALSCDLTAETPSIHDVHYYAEVLINGTCYGRTNRFKPIAETILGAPTLSLHTTVSSLHVNVTLPLGPNGVSIADIINKSKNGPSKPVAVYILKITHPKWAAQDKENTVGQFVINLKNNRTEYCGYVVYKPESEWGRSGSENASFCITLPGDPLMILPWHLISAALLVALVIAAVVCTCNYVRGGKEKSMPQGLIPFPPSNATPRILQSPDESRIISKLEICTQSDQTVYAKIRVPPNVVSLRSDGYSPQDIPWPGSSGSSVDTGTQSPSPNPEATSAQSSEMYSVVAVHTPAEEKDFQQSIIKAKENRNSPLSSGRKKWNKGGISPKLTTLPVQDPCNSDQYKPLLVHAVRDANGQLVLPLLAGHFGSSTDNAEGKPLLSDLIVSMPDGPSLASLQSSDGSEWSDSGCDDSTTNTPTQAYCNTNYCPSQPVVSYLQQGCQTIQCSNAIFDSGYKQNWMPATLGDISKDSCEYRRTNHPCTWTAPTMKEDGEVEEDRGGEDRIFLGHWAVQIQE</sequence>
<accession>A0A4U5V5A2</accession>
<keyword evidence="5" id="KW-1185">Reference proteome</keyword>
<feature type="transmembrane region" description="Helical" evidence="2">
    <location>
        <begin position="247"/>
        <end position="270"/>
    </location>
</feature>
<dbReference type="GO" id="GO:0005886">
    <property type="term" value="C:plasma membrane"/>
    <property type="evidence" value="ECO:0007669"/>
    <property type="project" value="TreeGrafter"/>
</dbReference>
<name>A0A4U5V5A2_COLLU</name>
<keyword evidence="2" id="KW-0472">Membrane</keyword>
<feature type="region of interest" description="Disordered" evidence="1">
    <location>
        <begin position="332"/>
        <end position="371"/>
    </location>
</feature>
<dbReference type="EMBL" id="CM014091">
    <property type="protein sequence ID" value="TKS82441.1"/>
    <property type="molecule type" value="Genomic_DNA"/>
</dbReference>
<feature type="compositionally biased region" description="Polar residues" evidence="1">
    <location>
        <begin position="345"/>
        <end position="371"/>
    </location>
</feature>
<feature type="domain" description="Fibronectin type-III" evidence="3">
    <location>
        <begin position="36"/>
        <end position="111"/>
    </location>
</feature>
<dbReference type="Pfam" id="PF01108">
    <property type="entry name" value="Tissue_fac"/>
    <property type="match status" value="1"/>
</dbReference>
<dbReference type="GO" id="GO:0004896">
    <property type="term" value="F:cytokine receptor activity"/>
    <property type="evidence" value="ECO:0007669"/>
    <property type="project" value="TreeGrafter"/>
</dbReference>
<dbReference type="STRING" id="240159.A0A4U5V5A2"/>
<evidence type="ECO:0000313" key="5">
    <source>
        <dbReference type="Proteomes" id="UP000298787"/>
    </source>
</evidence>
<proteinExistence type="predicted"/>
<dbReference type="PANTHER" id="PTHR20859">
    <property type="entry name" value="INTERFERON/INTERLEUKIN RECEPTOR"/>
    <property type="match status" value="1"/>
</dbReference>
<dbReference type="Proteomes" id="UP000298787">
    <property type="component" value="Chromosome 14"/>
</dbReference>
<feature type="region of interest" description="Disordered" evidence="1">
    <location>
        <begin position="396"/>
        <end position="421"/>
    </location>
</feature>
<dbReference type="InterPro" id="IPR013783">
    <property type="entry name" value="Ig-like_fold"/>
</dbReference>
<evidence type="ECO:0000256" key="2">
    <source>
        <dbReference type="SAM" id="Phobius"/>
    </source>
</evidence>
<evidence type="ECO:0000256" key="1">
    <source>
        <dbReference type="SAM" id="MobiDB-lite"/>
    </source>
</evidence>
<gene>
    <name evidence="4" type="ORF">D9C73_016550</name>
</gene>
<dbReference type="InterPro" id="IPR036116">
    <property type="entry name" value="FN3_sf"/>
</dbReference>
<dbReference type="InterPro" id="IPR003961">
    <property type="entry name" value="FN3_dom"/>
</dbReference>
<dbReference type="AlphaFoldDB" id="A0A4U5V5A2"/>
<protein>
    <submittedName>
        <fullName evidence="4">Interleukin-22 receptor subunit alpha-2</fullName>
    </submittedName>
</protein>
<reference evidence="4 5" key="1">
    <citation type="submission" date="2019-01" db="EMBL/GenBank/DDBJ databases">
        <title>Genome Assembly of Collichthys lucidus.</title>
        <authorList>
            <person name="Cai M."/>
            <person name="Xiao S."/>
        </authorList>
    </citation>
    <scope>NUCLEOTIDE SEQUENCE [LARGE SCALE GENOMIC DNA]</scope>
    <source>
        <strain evidence="4">JT15FE1705JMU</strain>
        <tissue evidence="4">Muscle</tissue>
    </source>
</reference>